<dbReference type="AlphaFoldDB" id="A8A930"/>
<dbReference type="KEGG" id="iho:Igni_0248"/>
<dbReference type="EMBL" id="CP000816">
    <property type="protein sequence ID" value="ABU81432.1"/>
    <property type="molecule type" value="Genomic_DNA"/>
</dbReference>
<dbReference type="eggNOG" id="arCOG01759">
    <property type="taxonomic scope" value="Archaea"/>
</dbReference>
<gene>
    <name evidence="2" type="ordered locus">Igni_0248</name>
</gene>
<name>A8A930_IGNH4</name>
<dbReference type="Pfam" id="PF02577">
    <property type="entry name" value="BFN_dom"/>
    <property type="match status" value="1"/>
</dbReference>
<accession>A8A930</accession>
<dbReference type="HOGENOM" id="CLU_131318_0_0_2"/>
<dbReference type="Gene3D" id="3.10.690.10">
    <property type="entry name" value="Bifunctional nuclease domain"/>
    <property type="match status" value="1"/>
</dbReference>
<dbReference type="GO" id="GO:0004518">
    <property type="term" value="F:nuclease activity"/>
    <property type="evidence" value="ECO:0007669"/>
    <property type="project" value="InterPro"/>
</dbReference>
<dbReference type="InterPro" id="IPR003729">
    <property type="entry name" value="Bi_nuclease_dom"/>
</dbReference>
<protein>
    <recommendedName>
        <fullName evidence="1">BFN domain-containing protein</fullName>
    </recommendedName>
</protein>
<evidence type="ECO:0000313" key="3">
    <source>
        <dbReference type="Proteomes" id="UP000000262"/>
    </source>
</evidence>
<proteinExistence type="predicted"/>
<evidence type="ECO:0000313" key="2">
    <source>
        <dbReference type="EMBL" id="ABU81432.1"/>
    </source>
</evidence>
<keyword evidence="3" id="KW-1185">Reference proteome</keyword>
<evidence type="ECO:0000259" key="1">
    <source>
        <dbReference type="PROSITE" id="PS51658"/>
    </source>
</evidence>
<sequence>MICKLEDSRTFRLYYIPIEIVYAIKNLKEGFGEVPRNARNSLFDILPYFESVIENFKSVIEKVVIDELDEDSGLYTAKLFLNLGSVKLSIPMIPSHAIYLALITDKPIYVDEKLLEREYGEVGDYED</sequence>
<dbReference type="Proteomes" id="UP000000262">
    <property type="component" value="Chromosome"/>
</dbReference>
<feature type="domain" description="BFN" evidence="1">
    <location>
        <begin position="1"/>
        <end position="122"/>
    </location>
</feature>
<dbReference type="SUPFAM" id="SSF103256">
    <property type="entry name" value="Hypothetical protein TM0160"/>
    <property type="match status" value="1"/>
</dbReference>
<dbReference type="InterPro" id="IPR036104">
    <property type="entry name" value="BFN_sf"/>
</dbReference>
<reference evidence="2 3" key="1">
    <citation type="journal article" date="2008" name="Genome Biol.">
        <title>A genomic analysis of the archaeal system Ignicoccus hospitalis-Nanoarchaeum equitans.</title>
        <authorList>
            <person name="Podar M."/>
            <person name="Anderson I."/>
            <person name="Makarova K.S."/>
            <person name="Elkins J.G."/>
            <person name="Ivanova N."/>
            <person name="Wall M.A."/>
            <person name="Lykidis A."/>
            <person name="Mavromatis K."/>
            <person name="Sun H."/>
            <person name="Hudson M.E."/>
            <person name="Chen W."/>
            <person name="Deciu C."/>
            <person name="Hutchison D."/>
            <person name="Eads J.R."/>
            <person name="Anderson A."/>
            <person name="Fernandes F."/>
            <person name="Szeto E."/>
            <person name="Lapidus A."/>
            <person name="Kyrpides N.C."/>
            <person name="Saier M.H.Jr."/>
            <person name="Richardson P.M."/>
            <person name="Rachel R."/>
            <person name="Huber H."/>
            <person name="Eisen J.A."/>
            <person name="Koonin E.V."/>
            <person name="Keller M."/>
            <person name="Stetter K.O."/>
        </authorList>
    </citation>
    <scope>NUCLEOTIDE SEQUENCE [LARGE SCALE GENOMIC DNA]</scope>
    <source>
        <strain evidence="3">KIN4/I / DSM 18386 / JCM 14125</strain>
    </source>
</reference>
<dbReference type="STRING" id="453591.Igni_0248"/>
<organism evidence="2 3">
    <name type="scientific">Ignicoccus hospitalis (strain KIN4/I / DSM 18386 / JCM 14125)</name>
    <dbReference type="NCBI Taxonomy" id="453591"/>
    <lineage>
        <taxon>Archaea</taxon>
        <taxon>Thermoproteota</taxon>
        <taxon>Thermoprotei</taxon>
        <taxon>Desulfurococcales</taxon>
        <taxon>Desulfurococcaceae</taxon>
        <taxon>Ignicoccus</taxon>
    </lineage>
</organism>
<dbReference type="PhylomeDB" id="A8A930"/>
<dbReference type="PROSITE" id="PS51658">
    <property type="entry name" value="BFN"/>
    <property type="match status" value="1"/>
</dbReference>